<reference evidence="2 3" key="1">
    <citation type="submission" date="2020-02" db="EMBL/GenBank/DDBJ databases">
        <authorList>
            <person name="Ma Q."/>
            <person name="Huang Y."/>
            <person name="Song X."/>
            <person name="Pei D."/>
        </authorList>
    </citation>
    <scope>NUCLEOTIDE SEQUENCE [LARGE SCALE GENOMIC DNA]</scope>
    <source>
        <strain evidence="2">Sxm20200214</strain>
        <tissue evidence="2">Leaf</tissue>
    </source>
</reference>
<evidence type="ECO:0000313" key="3">
    <source>
        <dbReference type="Proteomes" id="UP000886595"/>
    </source>
</evidence>
<organism evidence="2 3">
    <name type="scientific">Brassica carinata</name>
    <name type="common">Ethiopian mustard</name>
    <name type="synonym">Abyssinian cabbage</name>
    <dbReference type="NCBI Taxonomy" id="52824"/>
    <lineage>
        <taxon>Eukaryota</taxon>
        <taxon>Viridiplantae</taxon>
        <taxon>Streptophyta</taxon>
        <taxon>Embryophyta</taxon>
        <taxon>Tracheophyta</taxon>
        <taxon>Spermatophyta</taxon>
        <taxon>Magnoliopsida</taxon>
        <taxon>eudicotyledons</taxon>
        <taxon>Gunneridae</taxon>
        <taxon>Pentapetalae</taxon>
        <taxon>rosids</taxon>
        <taxon>malvids</taxon>
        <taxon>Brassicales</taxon>
        <taxon>Brassicaceae</taxon>
        <taxon>Brassiceae</taxon>
        <taxon>Brassica</taxon>
    </lineage>
</organism>
<evidence type="ECO:0008006" key="4">
    <source>
        <dbReference type="Google" id="ProtNLM"/>
    </source>
</evidence>
<proteinExistence type="predicted"/>
<evidence type="ECO:0000313" key="2">
    <source>
        <dbReference type="EMBL" id="KAG2316026.1"/>
    </source>
</evidence>
<dbReference type="EMBL" id="JAAMPC010000004">
    <property type="protein sequence ID" value="KAG2316026.1"/>
    <property type="molecule type" value="Genomic_DNA"/>
</dbReference>
<keyword evidence="3" id="KW-1185">Reference proteome</keyword>
<gene>
    <name evidence="2" type="ORF">Bca52824_019148</name>
</gene>
<accession>A0A8X7VRB7</accession>
<comment type="caution">
    <text evidence="2">The sequence shown here is derived from an EMBL/GenBank/DDBJ whole genome shotgun (WGS) entry which is preliminary data.</text>
</comment>
<name>A0A8X7VRB7_BRACI</name>
<dbReference type="Proteomes" id="UP000886595">
    <property type="component" value="Unassembled WGS sequence"/>
</dbReference>
<protein>
    <recommendedName>
        <fullName evidence="4">No apical meristem-associated C-terminal domain-containing protein</fullName>
    </recommendedName>
</protein>
<dbReference type="AlphaFoldDB" id="A0A8X7VRB7"/>
<feature type="region of interest" description="Disordered" evidence="1">
    <location>
        <begin position="129"/>
        <end position="193"/>
    </location>
</feature>
<sequence length="254" mass="28389">MKRRFLSSRWKENGSLFSWLLCEMKKNGDCLSRESKSLNKRPTIVHSGGWLCCLDKALSHELFISSHFIPFVFYFLSSLSSSVMDSHPYWQGPKLVDLLISQQDIAFGSNEDSVEQSSTQVPFLATQGTADSNFVGDNPADRTTRSGVSNGLLKMKETLKKRKCEDGGDSSSSQPSETKRPQGVKASKAGGKKTVVEENESKFQSMWSIKQQDLAIKERLSKMKLLDSLLAKKEPLAECEEALKNKLINELLLS</sequence>
<feature type="compositionally biased region" description="Basic and acidic residues" evidence="1">
    <location>
        <begin position="154"/>
        <end position="166"/>
    </location>
</feature>
<evidence type="ECO:0000256" key="1">
    <source>
        <dbReference type="SAM" id="MobiDB-lite"/>
    </source>
</evidence>